<gene>
    <name evidence="2" type="ORF">A3D83_03005</name>
</gene>
<evidence type="ECO:0008006" key="4">
    <source>
        <dbReference type="Google" id="ProtNLM"/>
    </source>
</evidence>
<dbReference type="Proteomes" id="UP000177258">
    <property type="component" value="Unassembled WGS sequence"/>
</dbReference>
<reference evidence="2 3" key="1">
    <citation type="journal article" date="2016" name="Nat. Commun.">
        <title>Thousands of microbial genomes shed light on interconnected biogeochemical processes in an aquifer system.</title>
        <authorList>
            <person name="Anantharaman K."/>
            <person name="Brown C.T."/>
            <person name="Hug L.A."/>
            <person name="Sharon I."/>
            <person name="Castelle C.J."/>
            <person name="Probst A.J."/>
            <person name="Thomas B.C."/>
            <person name="Singh A."/>
            <person name="Wilkins M.J."/>
            <person name="Karaoz U."/>
            <person name="Brodie E.L."/>
            <person name="Williams K.H."/>
            <person name="Hubbard S.S."/>
            <person name="Banfield J.F."/>
        </authorList>
    </citation>
    <scope>NUCLEOTIDE SEQUENCE [LARGE SCALE GENOMIC DNA]</scope>
</reference>
<dbReference type="AlphaFoldDB" id="A0A1F5JWG5"/>
<keyword evidence="1" id="KW-1133">Transmembrane helix</keyword>
<feature type="transmembrane region" description="Helical" evidence="1">
    <location>
        <begin position="68"/>
        <end position="87"/>
    </location>
</feature>
<evidence type="ECO:0000313" key="2">
    <source>
        <dbReference type="EMBL" id="OGE32937.1"/>
    </source>
</evidence>
<evidence type="ECO:0000256" key="1">
    <source>
        <dbReference type="SAM" id="Phobius"/>
    </source>
</evidence>
<comment type="caution">
    <text evidence="2">The sequence shown here is derived from an EMBL/GenBank/DDBJ whole genome shotgun (WGS) entry which is preliminary data.</text>
</comment>
<name>A0A1F5JWG5_9BACT</name>
<dbReference type="Pfam" id="PF14333">
    <property type="entry name" value="DUF4389"/>
    <property type="match status" value="1"/>
</dbReference>
<evidence type="ECO:0000313" key="3">
    <source>
        <dbReference type="Proteomes" id="UP000177258"/>
    </source>
</evidence>
<organism evidence="2 3">
    <name type="scientific">Candidatus Daviesbacteria bacterium RIFCSPHIGHO2_02_FULL_41_10</name>
    <dbReference type="NCBI Taxonomy" id="1797774"/>
    <lineage>
        <taxon>Bacteria</taxon>
        <taxon>Candidatus Daviesiibacteriota</taxon>
    </lineage>
</organism>
<proteinExistence type="predicted"/>
<keyword evidence="1" id="KW-0472">Membrane</keyword>
<keyword evidence="1" id="KW-0812">Transmembrane</keyword>
<dbReference type="InterPro" id="IPR025498">
    <property type="entry name" value="DUF4389"/>
</dbReference>
<sequence length="272" mass="30936">MNQMDGQPQDTQPKESFFKKITYTQGIYPILNATPIQNPSRFYAVPILGILVKFILLIPVYLEMIFVGIWWGIAVMLINPFVVLFTGKYWRSAYSINLGYLRMTTKISFYLFGLTNKYPGFNLTINDNYSLDIPYPENPRKLFVIPLIGILIRTILLIPYFIFGSIVSQAAAMGTFVLAWAVVLFKGRYPEGIFELARDSIRVSISTNAYMTGLSDRYPSFYISMNHDKIKIILIAIAIIFSGFNFTSSGTKTKPSEAPIQPKEIQTSSFYN</sequence>
<accession>A0A1F5JWG5</accession>
<protein>
    <recommendedName>
        <fullName evidence="4">DUF4389 domain-containing protein</fullName>
    </recommendedName>
</protein>
<feature type="transmembrane region" description="Helical" evidence="1">
    <location>
        <begin position="42"/>
        <end position="62"/>
    </location>
</feature>
<feature type="transmembrane region" description="Helical" evidence="1">
    <location>
        <begin position="230"/>
        <end position="247"/>
    </location>
</feature>
<dbReference type="EMBL" id="MFDB01000018">
    <property type="protein sequence ID" value="OGE32937.1"/>
    <property type="molecule type" value="Genomic_DNA"/>
</dbReference>
<feature type="transmembrane region" description="Helical" evidence="1">
    <location>
        <begin position="142"/>
        <end position="162"/>
    </location>
</feature>